<dbReference type="Pfam" id="PF00486">
    <property type="entry name" value="Trans_reg_C"/>
    <property type="match status" value="1"/>
</dbReference>
<evidence type="ECO:0000256" key="4">
    <source>
        <dbReference type="ARBA" id="ARBA00022490"/>
    </source>
</evidence>
<dbReference type="GO" id="GO:0006817">
    <property type="term" value="P:phosphate ion transport"/>
    <property type="evidence" value="ECO:0007669"/>
    <property type="project" value="UniProtKB-KW"/>
</dbReference>
<accession>A0A1T1ANA9</accession>
<dbReference type="GO" id="GO:0000976">
    <property type="term" value="F:transcription cis-regulatory region binding"/>
    <property type="evidence" value="ECO:0007669"/>
    <property type="project" value="TreeGrafter"/>
</dbReference>
<dbReference type="SUPFAM" id="SSF52172">
    <property type="entry name" value="CheY-like"/>
    <property type="match status" value="1"/>
</dbReference>
<dbReference type="RefSeq" id="WP_078363393.1">
    <property type="nucleotide sequence ID" value="NZ_MTJN01000002.1"/>
</dbReference>
<dbReference type="AlphaFoldDB" id="A0A1T1ANA9"/>
<comment type="subcellular location">
    <subcellularLocation>
        <location evidence="1">Cytoplasm</location>
    </subcellularLocation>
</comment>
<evidence type="ECO:0000256" key="7">
    <source>
        <dbReference type="ARBA" id="ARBA00023012"/>
    </source>
</evidence>
<dbReference type="InterPro" id="IPR036388">
    <property type="entry name" value="WH-like_DNA-bd_sf"/>
</dbReference>
<dbReference type="Gene3D" id="1.10.10.10">
    <property type="entry name" value="Winged helix-like DNA-binding domain superfamily/Winged helix DNA-binding domain"/>
    <property type="match status" value="1"/>
</dbReference>
<feature type="domain" description="OmpR/PhoB-type" evidence="16">
    <location>
        <begin position="131"/>
        <end position="228"/>
    </location>
</feature>
<evidence type="ECO:0000256" key="5">
    <source>
        <dbReference type="ARBA" id="ARBA00022553"/>
    </source>
</evidence>
<name>A0A1T1ANA9_RHOFE</name>
<dbReference type="SMART" id="SM00448">
    <property type="entry name" value="REC"/>
    <property type="match status" value="1"/>
</dbReference>
<evidence type="ECO:0000256" key="10">
    <source>
        <dbReference type="ARBA" id="ARBA00023159"/>
    </source>
</evidence>
<dbReference type="Gene3D" id="6.10.250.690">
    <property type="match status" value="1"/>
</dbReference>
<reference evidence="17 18" key="1">
    <citation type="submission" date="2017-01" db="EMBL/GenBank/DDBJ databases">
        <title>Genome sequencing of Rhodoferax fermentans JCM 7819.</title>
        <authorList>
            <person name="Kim Y.J."/>
            <person name="Farh M.E.-A."/>
            <person name="Yang D.-C."/>
        </authorList>
    </citation>
    <scope>NUCLEOTIDE SEQUENCE [LARGE SCALE GENOMIC DNA]</scope>
    <source>
        <strain evidence="17 18">JCM 7819</strain>
    </source>
</reference>
<evidence type="ECO:0000256" key="13">
    <source>
        <dbReference type="PROSITE-ProRule" id="PRU00169"/>
    </source>
</evidence>
<comment type="caution">
    <text evidence="17">The sequence shown here is derived from an EMBL/GenBank/DDBJ whole genome shotgun (WGS) entry which is preliminary data.</text>
</comment>
<dbReference type="NCBIfam" id="TIGR02154">
    <property type="entry name" value="PhoB"/>
    <property type="match status" value="1"/>
</dbReference>
<dbReference type="PROSITE" id="PS51755">
    <property type="entry name" value="OMPR_PHOB"/>
    <property type="match status" value="1"/>
</dbReference>
<dbReference type="InterPro" id="IPR039420">
    <property type="entry name" value="WalR-like"/>
</dbReference>
<dbReference type="GO" id="GO:0005829">
    <property type="term" value="C:cytosol"/>
    <property type="evidence" value="ECO:0007669"/>
    <property type="project" value="TreeGrafter"/>
</dbReference>
<evidence type="ECO:0000259" key="15">
    <source>
        <dbReference type="PROSITE" id="PS50110"/>
    </source>
</evidence>
<keyword evidence="3" id="KW-0813">Transport</keyword>
<feature type="domain" description="Response regulatory" evidence="15">
    <location>
        <begin position="6"/>
        <end position="122"/>
    </location>
</feature>
<evidence type="ECO:0000256" key="9">
    <source>
        <dbReference type="ARBA" id="ARBA00023125"/>
    </source>
</evidence>
<keyword evidence="8" id="KW-0805">Transcription regulation</keyword>
<dbReference type="InterPro" id="IPR001789">
    <property type="entry name" value="Sig_transdc_resp-reg_receiver"/>
</dbReference>
<evidence type="ECO:0000256" key="1">
    <source>
        <dbReference type="ARBA" id="ARBA00004496"/>
    </source>
</evidence>
<comment type="function">
    <text evidence="12">This protein is a positive regulator for the phosphate regulon. Transcription of this operon is positively regulated by PhoB and PhoR when phosphate is limited.</text>
</comment>
<dbReference type="InterPro" id="IPR001867">
    <property type="entry name" value="OmpR/PhoB-type_DNA-bd"/>
</dbReference>
<evidence type="ECO:0000256" key="3">
    <source>
        <dbReference type="ARBA" id="ARBA00022448"/>
    </source>
</evidence>
<dbReference type="SMART" id="SM00862">
    <property type="entry name" value="Trans_reg_C"/>
    <property type="match status" value="1"/>
</dbReference>
<dbReference type="CDD" id="cd17618">
    <property type="entry name" value="REC_OmpR_PhoB"/>
    <property type="match status" value="1"/>
</dbReference>
<dbReference type="InterPro" id="IPR011006">
    <property type="entry name" value="CheY-like_superfamily"/>
</dbReference>
<dbReference type="Proteomes" id="UP000190750">
    <property type="component" value="Unassembled WGS sequence"/>
</dbReference>
<keyword evidence="18" id="KW-1185">Reference proteome</keyword>
<dbReference type="InterPro" id="IPR011879">
    <property type="entry name" value="Sig_transdc_resp-reg_PhoB"/>
</dbReference>
<keyword evidence="4" id="KW-0963">Cytoplasm</keyword>
<keyword evidence="5 13" id="KW-0597">Phosphoprotein</keyword>
<feature type="modified residue" description="4-aspartylphosphate" evidence="13">
    <location>
        <position position="55"/>
    </location>
</feature>
<dbReference type="PANTHER" id="PTHR48111">
    <property type="entry name" value="REGULATOR OF RPOS"/>
    <property type="match status" value="1"/>
</dbReference>
<keyword evidence="10" id="KW-0010">Activator</keyword>
<evidence type="ECO:0000313" key="17">
    <source>
        <dbReference type="EMBL" id="OOV05612.1"/>
    </source>
</evidence>
<keyword evidence="6" id="KW-0592">Phosphate transport</keyword>
<feature type="DNA-binding region" description="OmpR/PhoB-type" evidence="14">
    <location>
        <begin position="131"/>
        <end position="228"/>
    </location>
</feature>
<proteinExistence type="predicted"/>
<keyword evidence="7" id="KW-0902">Two-component regulatory system</keyword>
<organism evidence="17 18">
    <name type="scientific">Rhodoferax fermentans</name>
    <dbReference type="NCBI Taxonomy" id="28066"/>
    <lineage>
        <taxon>Bacteria</taxon>
        <taxon>Pseudomonadati</taxon>
        <taxon>Pseudomonadota</taxon>
        <taxon>Betaproteobacteria</taxon>
        <taxon>Burkholderiales</taxon>
        <taxon>Comamonadaceae</taxon>
        <taxon>Rhodoferax</taxon>
    </lineage>
</organism>
<keyword evidence="11" id="KW-0804">Transcription</keyword>
<protein>
    <recommendedName>
        <fullName evidence="2">Phosphate regulon transcriptional regulatory protein PhoB</fullName>
    </recommendedName>
</protein>
<dbReference type="CDD" id="cd00383">
    <property type="entry name" value="trans_reg_C"/>
    <property type="match status" value="1"/>
</dbReference>
<evidence type="ECO:0000256" key="6">
    <source>
        <dbReference type="ARBA" id="ARBA00022592"/>
    </source>
</evidence>
<sequence length="240" mass="26731">MRRVPCVLIVEDEPAIAELISVNLRHSGFRPIWAMDSATAQAELDSVLPDVILLDWMLPGESGLTLAKRWRAHPRTKDVPIIMLTARGDEPDRVAGLDAGADDYISKPFSTRELLARIRAVLRRRAPEQEATLVTMGQLSLDAATYRVSFGDQALKLGPTEFKLLHYLMTHAERVHSRSQLLDQVWGDHVFIEERTVDVHVKRLREALGERAAAMIETVRGAGYRITTQNQSTGTSSAVA</sequence>
<evidence type="ECO:0000256" key="8">
    <source>
        <dbReference type="ARBA" id="ARBA00023015"/>
    </source>
</evidence>
<dbReference type="SUPFAM" id="SSF46894">
    <property type="entry name" value="C-terminal effector domain of the bipartite response regulators"/>
    <property type="match status" value="1"/>
</dbReference>
<dbReference type="STRING" id="28066.RF819_01805"/>
<dbReference type="PROSITE" id="PS50110">
    <property type="entry name" value="RESPONSE_REGULATORY"/>
    <property type="match status" value="1"/>
</dbReference>
<dbReference type="Gene3D" id="3.40.50.2300">
    <property type="match status" value="1"/>
</dbReference>
<dbReference type="EMBL" id="MTJN01000002">
    <property type="protein sequence ID" value="OOV05612.1"/>
    <property type="molecule type" value="Genomic_DNA"/>
</dbReference>
<evidence type="ECO:0000256" key="2">
    <source>
        <dbReference type="ARBA" id="ARBA00013332"/>
    </source>
</evidence>
<evidence type="ECO:0000256" key="12">
    <source>
        <dbReference type="ARBA" id="ARBA00024735"/>
    </source>
</evidence>
<dbReference type="GO" id="GO:0032993">
    <property type="term" value="C:protein-DNA complex"/>
    <property type="evidence" value="ECO:0007669"/>
    <property type="project" value="TreeGrafter"/>
</dbReference>
<dbReference type="PANTHER" id="PTHR48111:SF40">
    <property type="entry name" value="PHOSPHATE REGULON TRANSCRIPTIONAL REGULATORY PROTEIN PHOB"/>
    <property type="match status" value="1"/>
</dbReference>
<keyword evidence="9 14" id="KW-0238">DNA-binding</keyword>
<evidence type="ECO:0000256" key="11">
    <source>
        <dbReference type="ARBA" id="ARBA00023163"/>
    </source>
</evidence>
<evidence type="ECO:0000313" key="18">
    <source>
        <dbReference type="Proteomes" id="UP000190750"/>
    </source>
</evidence>
<dbReference type="Pfam" id="PF00072">
    <property type="entry name" value="Response_reg"/>
    <property type="match status" value="1"/>
</dbReference>
<dbReference type="OrthoDB" id="9802426at2"/>
<evidence type="ECO:0000256" key="14">
    <source>
        <dbReference type="PROSITE-ProRule" id="PRU01091"/>
    </source>
</evidence>
<dbReference type="InterPro" id="IPR016032">
    <property type="entry name" value="Sig_transdc_resp-reg_C-effctor"/>
</dbReference>
<evidence type="ECO:0000259" key="16">
    <source>
        <dbReference type="PROSITE" id="PS51755"/>
    </source>
</evidence>
<dbReference type="GO" id="GO:0006355">
    <property type="term" value="P:regulation of DNA-templated transcription"/>
    <property type="evidence" value="ECO:0007669"/>
    <property type="project" value="InterPro"/>
</dbReference>
<gene>
    <name evidence="17" type="ORF">RF819_01805</name>
</gene>
<dbReference type="GO" id="GO:0000156">
    <property type="term" value="F:phosphorelay response regulator activity"/>
    <property type="evidence" value="ECO:0007669"/>
    <property type="project" value="InterPro"/>
</dbReference>